<dbReference type="InterPro" id="IPR009724">
    <property type="entry name" value="TMEM70"/>
</dbReference>
<dbReference type="Proteomes" id="UP000886523">
    <property type="component" value="Unassembled WGS sequence"/>
</dbReference>
<keyword evidence="3" id="KW-1185">Reference proteome</keyword>
<feature type="transmembrane region" description="Helical" evidence="1">
    <location>
        <begin position="61"/>
        <end position="80"/>
    </location>
</feature>
<dbReference type="EMBL" id="MU128997">
    <property type="protein sequence ID" value="KAF9511617.1"/>
    <property type="molecule type" value="Genomic_DNA"/>
</dbReference>
<comment type="caution">
    <text evidence="2">The sequence shown here is derived from an EMBL/GenBank/DDBJ whole genome shotgun (WGS) entry which is preliminary data.</text>
</comment>
<keyword evidence="1" id="KW-1133">Transmembrane helix</keyword>
<sequence>MAGIIANLQRCHNGTYLRQANGVGRLKRRPLFLSAKLSTNSNTTPAFYIGPLAQTFRSLKIFSLGSFALATSISPFMFVIESPLPTSARAAMAITALVTSGASTALVGWCGAPYVSSMRRIPGYNNAPDGGVEMITKTLLLRDLRTTVYDTSFLGKATRPFATWELVPQVRVPAEEGRTDGLEEVVARTMDENGKVQGEWKVRWNKAADDPNYLLGKVSPHGKLVRCLTIFYFWEIQEDHVDRK</sequence>
<dbReference type="GO" id="GO:0033615">
    <property type="term" value="P:mitochondrial proton-transporting ATP synthase complex assembly"/>
    <property type="evidence" value="ECO:0007669"/>
    <property type="project" value="TreeGrafter"/>
</dbReference>
<dbReference type="GO" id="GO:0031966">
    <property type="term" value="C:mitochondrial membrane"/>
    <property type="evidence" value="ECO:0007669"/>
    <property type="project" value="TreeGrafter"/>
</dbReference>
<protein>
    <submittedName>
        <fullName evidence="2">Uncharacterized protein</fullName>
    </submittedName>
</protein>
<dbReference type="AlphaFoldDB" id="A0A9P6ATE3"/>
<feature type="transmembrane region" description="Helical" evidence="1">
    <location>
        <begin position="92"/>
        <end position="115"/>
    </location>
</feature>
<dbReference type="PANTHER" id="PTHR13281:SF0">
    <property type="entry name" value="TRANSMEMBRANE PROTEIN 70, MITOCHONDRIAL"/>
    <property type="match status" value="1"/>
</dbReference>
<gene>
    <name evidence="2" type="ORF">BS47DRAFT_1383299</name>
</gene>
<dbReference type="PANTHER" id="PTHR13281">
    <property type="entry name" value="TRANSMEMBRANE PROTEIN 70, MITOCHONDRIAL"/>
    <property type="match status" value="1"/>
</dbReference>
<organism evidence="2 3">
    <name type="scientific">Hydnum rufescens UP504</name>
    <dbReference type="NCBI Taxonomy" id="1448309"/>
    <lineage>
        <taxon>Eukaryota</taxon>
        <taxon>Fungi</taxon>
        <taxon>Dikarya</taxon>
        <taxon>Basidiomycota</taxon>
        <taxon>Agaricomycotina</taxon>
        <taxon>Agaricomycetes</taxon>
        <taxon>Cantharellales</taxon>
        <taxon>Hydnaceae</taxon>
        <taxon>Hydnum</taxon>
    </lineage>
</organism>
<evidence type="ECO:0000313" key="3">
    <source>
        <dbReference type="Proteomes" id="UP000886523"/>
    </source>
</evidence>
<evidence type="ECO:0000256" key="1">
    <source>
        <dbReference type="SAM" id="Phobius"/>
    </source>
</evidence>
<name>A0A9P6ATE3_9AGAM</name>
<keyword evidence="1" id="KW-0472">Membrane</keyword>
<accession>A0A9P6ATE3</accession>
<proteinExistence type="predicted"/>
<dbReference type="OrthoDB" id="5386199at2759"/>
<reference evidence="2" key="1">
    <citation type="journal article" date="2020" name="Nat. Commun.">
        <title>Large-scale genome sequencing of mycorrhizal fungi provides insights into the early evolution of symbiotic traits.</title>
        <authorList>
            <person name="Miyauchi S."/>
            <person name="Kiss E."/>
            <person name="Kuo A."/>
            <person name="Drula E."/>
            <person name="Kohler A."/>
            <person name="Sanchez-Garcia M."/>
            <person name="Morin E."/>
            <person name="Andreopoulos B."/>
            <person name="Barry K.W."/>
            <person name="Bonito G."/>
            <person name="Buee M."/>
            <person name="Carver A."/>
            <person name="Chen C."/>
            <person name="Cichocki N."/>
            <person name="Clum A."/>
            <person name="Culley D."/>
            <person name="Crous P.W."/>
            <person name="Fauchery L."/>
            <person name="Girlanda M."/>
            <person name="Hayes R.D."/>
            <person name="Keri Z."/>
            <person name="LaButti K."/>
            <person name="Lipzen A."/>
            <person name="Lombard V."/>
            <person name="Magnuson J."/>
            <person name="Maillard F."/>
            <person name="Murat C."/>
            <person name="Nolan M."/>
            <person name="Ohm R.A."/>
            <person name="Pangilinan J."/>
            <person name="Pereira M.F."/>
            <person name="Perotto S."/>
            <person name="Peter M."/>
            <person name="Pfister S."/>
            <person name="Riley R."/>
            <person name="Sitrit Y."/>
            <person name="Stielow J.B."/>
            <person name="Szollosi G."/>
            <person name="Zifcakova L."/>
            <person name="Stursova M."/>
            <person name="Spatafora J.W."/>
            <person name="Tedersoo L."/>
            <person name="Vaario L.M."/>
            <person name="Yamada A."/>
            <person name="Yan M."/>
            <person name="Wang P."/>
            <person name="Xu J."/>
            <person name="Bruns T."/>
            <person name="Baldrian P."/>
            <person name="Vilgalys R."/>
            <person name="Dunand C."/>
            <person name="Henrissat B."/>
            <person name="Grigoriev I.V."/>
            <person name="Hibbett D."/>
            <person name="Nagy L.G."/>
            <person name="Martin F.M."/>
        </authorList>
    </citation>
    <scope>NUCLEOTIDE SEQUENCE</scope>
    <source>
        <strain evidence="2">UP504</strain>
    </source>
</reference>
<evidence type="ECO:0000313" key="2">
    <source>
        <dbReference type="EMBL" id="KAF9511617.1"/>
    </source>
</evidence>
<keyword evidence="1" id="KW-0812">Transmembrane</keyword>